<dbReference type="InterPro" id="IPR000531">
    <property type="entry name" value="Beta-barrel_TonB"/>
</dbReference>
<reference evidence="13 14" key="1">
    <citation type="submission" date="2019-09" db="EMBL/GenBank/DDBJ databases">
        <title>Chitinophaga ginsengihumi sp. nov., isolated from soil of ginseng rhizosphere.</title>
        <authorList>
            <person name="Lee J."/>
        </authorList>
    </citation>
    <scope>NUCLEOTIDE SEQUENCE [LARGE SCALE GENOMIC DNA]</scope>
    <source>
        <strain evidence="13 14">BN140078</strain>
    </source>
</reference>
<name>A0A5B2VUA0_9BACT</name>
<evidence type="ECO:0000256" key="2">
    <source>
        <dbReference type="ARBA" id="ARBA00022448"/>
    </source>
</evidence>
<dbReference type="InterPro" id="IPR023997">
    <property type="entry name" value="TonB-dep_OMP_SusC/RagA_CS"/>
</dbReference>
<dbReference type="NCBIfam" id="TIGR04057">
    <property type="entry name" value="SusC_RagA_signa"/>
    <property type="match status" value="1"/>
</dbReference>
<evidence type="ECO:0000256" key="8">
    <source>
        <dbReference type="PROSITE-ProRule" id="PRU01360"/>
    </source>
</evidence>
<evidence type="ECO:0000256" key="7">
    <source>
        <dbReference type="ARBA" id="ARBA00023237"/>
    </source>
</evidence>
<feature type="domain" description="TonB-dependent receptor plug" evidence="12">
    <location>
        <begin position="137"/>
        <end position="268"/>
    </location>
</feature>
<evidence type="ECO:0000259" key="12">
    <source>
        <dbReference type="Pfam" id="PF07715"/>
    </source>
</evidence>
<dbReference type="InterPro" id="IPR036942">
    <property type="entry name" value="Beta-barrel_TonB_sf"/>
</dbReference>
<comment type="caution">
    <text evidence="13">The sequence shown here is derived from an EMBL/GenBank/DDBJ whole genome shotgun (WGS) entry which is preliminary data.</text>
</comment>
<gene>
    <name evidence="13" type="ORF">F0L74_18360</name>
</gene>
<dbReference type="Gene3D" id="2.60.40.1120">
    <property type="entry name" value="Carboxypeptidase-like, regulatory domain"/>
    <property type="match status" value="1"/>
</dbReference>
<dbReference type="SUPFAM" id="SSF56935">
    <property type="entry name" value="Porins"/>
    <property type="match status" value="1"/>
</dbReference>
<dbReference type="NCBIfam" id="TIGR04056">
    <property type="entry name" value="OMP_RagA_SusC"/>
    <property type="match status" value="1"/>
</dbReference>
<dbReference type="Gene3D" id="2.170.130.10">
    <property type="entry name" value="TonB-dependent receptor, plug domain"/>
    <property type="match status" value="1"/>
</dbReference>
<reference evidence="13 14" key="2">
    <citation type="submission" date="2019-09" db="EMBL/GenBank/DDBJ databases">
        <authorList>
            <person name="Jin C."/>
        </authorList>
    </citation>
    <scope>NUCLEOTIDE SEQUENCE [LARGE SCALE GENOMIC DNA]</scope>
    <source>
        <strain evidence="13 14">BN140078</strain>
    </source>
</reference>
<comment type="subcellular location">
    <subcellularLocation>
        <location evidence="1 8">Cell outer membrane</location>
        <topology evidence="1 8">Multi-pass membrane protein</topology>
    </subcellularLocation>
</comment>
<keyword evidence="5 9" id="KW-0798">TonB box</keyword>
<keyword evidence="3 8" id="KW-1134">Transmembrane beta strand</keyword>
<feature type="signal peptide" evidence="10">
    <location>
        <begin position="1"/>
        <end position="32"/>
    </location>
</feature>
<dbReference type="SUPFAM" id="SSF49464">
    <property type="entry name" value="Carboxypeptidase regulatory domain-like"/>
    <property type="match status" value="1"/>
</dbReference>
<evidence type="ECO:0000313" key="13">
    <source>
        <dbReference type="EMBL" id="KAA2241827.1"/>
    </source>
</evidence>
<dbReference type="InterPro" id="IPR039426">
    <property type="entry name" value="TonB-dep_rcpt-like"/>
</dbReference>
<evidence type="ECO:0000256" key="4">
    <source>
        <dbReference type="ARBA" id="ARBA00022692"/>
    </source>
</evidence>
<dbReference type="GO" id="GO:0009279">
    <property type="term" value="C:cell outer membrane"/>
    <property type="evidence" value="ECO:0007669"/>
    <property type="project" value="UniProtKB-SubCell"/>
</dbReference>
<dbReference type="InterPro" id="IPR008969">
    <property type="entry name" value="CarboxyPept-like_regulatory"/>
</dbReference>
<dbReference type="EMBL" id="VUOC01000003">
    <property type="protein sequence ID" value="KAA2241827.1"/>
    <property type="molecule type" value="Genomic_DNA"/>
</dbReference>
<keyword evidence="6 8" id="KW-0472">Membrane</keyword>
<dbReference type="PROSITE" id="PS52016">
    <property type="entry name" value="TONB_DEPENDENT_REC_3"/>
    <property type="match status" value="1"/>
</dbReference>
<dbReference type="Pfam" id="PF00593">
    <property type="entry name" value="TonB_dep_Rec_b-barrel"/>
    <property type="match status" value="1"/>
</dbReference>
<dbReference type="InterPro" id="IPR012910">
    <property type="entry name" value="Plug_dom"/>
</dbReference>
<dbReference type="InterPro" id="IPR037066">
    <property type="entry name" value="Plug_dom_sf"/>
</dbReference>
<comment type="similarity">
    <text evidence="8 9">Belongs to the TonB-dependent receptor family.</text>
</comment>
<proteinExistence type="inferred from homology"/>
<evidence type="ECO:0000313" key="14">
    <source>
        <dbReference type="Proteomes" id="UP000324611"/>
    </source>
</evidence>
<dbReference type="Pfam" id="PF07715">
    <property type="entry name" value="Plug"/>
    <property type="match status" value="1"/>
</dbReference>
<organism evidence="13 14">
    <name type="scientific">Chitinophaga agrisoli</name>
    <dbReference type="NCBI Taxonomy" id="2607653"/>
    <lineage>
        <taxon>Bacteria</taxon>
        <taxon>Pseudomonadati</taxon>
        <taxon>Bacteroidota</taxon>
        <taxon>Chitinophagia</taxon>
        <taxon>Chitinophagales</taxon>
        <taxon>Chitinophagaceae</taxon>
        <taxon>Chitinophaga</taxon>
    </lineage>
</organism>
<dbReference type="Pfam" id="PF13715">
    <property type="entry name" value="CarbopepD_reg_2"/>
    <property type="match status" value="1"/>
</dbReference>
<feature type="chain" id="PRO_5022746502" evidence="10">
    <location>
        <begin position="33"/>
        <end position="1036"/>
    </location>
</feature>
<dbReference type="InterPro" id="IPR023996">
    <property type="entry name" value="TonB-dep_OMP_SusC/RagA"/>
</dbReference>
<evidence type="ECO:0000256" key="10">
    <source>
        <dbReference type="SAM" id="SignalP"/>
    </source>
</evidence>
<dbReference type="Gene3D" id="2.40.170.20">
    <property type="entry name" value="TonB-dependent receptor, beta-barrel domain"/>
    <property type="match status" value="1"/>
</dbReference>
<keyword evidence="2 8" id="KW-0813">Transport</keyword>
<evidence type="ECO:0000256" key="6">
    <source>
        <dbReference type="ARBA" id="ARBA00023136"/>
    </source>
</evidence>
<evidence type="ECO:0000256" key="3">
    <source>
        <dbReference type="ARBA" id="ARBA00022452"/>
    </source>
</evidence>
<keyword evidence="7 8" id="KW-0998">Cell outer membrane</keyword>
<protein>
    <submittedName>
        <fullName evidence="13">SusC/RagA family TonB-linked outer membrane protein</fullName>
    </submittedName>
</protein>
<keyword evidence="14" id="KW-1185">Reference proteome</keyword>
<evidence type="ECO:0000256" key="5">
    <source>
        <dbReference type="ARBA" id="ARBA00023077"/>
    </source>
</evidence>
<keyword evidence="4 8" id="KW-0812">Transmembrane</keyword>
<dbReference type="Proteomes" id="UP000324611">
    <property type="component" value="Unassembled WGS sequence"/>
</dbReference>
<accession>A0A5B2VUA0</accession>
<feature type="domain" description="TonB-dependent receptor-like beta-barrel" evidence="11">
    <location>
        <begin position="437"/>
        <end position="824"/>
    </location>
</feature>
<sequence length="1036" mass="112061">MNRKFHLSWACRPTSVLLCLALAGGAHMQAIAAIPTFAHTTVEQDITGTVRDAQGTPLPGVTVQVKGINKGTQTDANGVFKISANPGDVLVFSSLGFTATEVTLGNNPTINVTLEGNVKGLNELVVTALGVKKTPKALTYATQRIDAAEITTAKDPNLMNALNGKVSGINISRSSSGAGGSVKVIMRGNKSAASTNQPLYVIDGIPMISYATQQPNSTWGGNGVITYAPGRDGGDVISNLNPDDVESISVLKGASASALYGSQAANGVILITSKKGKPGQTNVSLSSSFTMDQVAIKPEFQNSYGQDPKAATQSWGPSLTGGAADNLKDFFRTGNTWINSIGLSGGTEKMQTYFSYANTRGAGTMPGNDFNRHNITFRETGHFLDNKLTIDGGAQIVVQKIKNAPVTGLYFNPLSGLYLFPRGLALQPYRDKYTAFNELRQIDLQNWPFNEDIQQNPWWIVNRNTSSTDRNRTLFNASAKYDITDWLNIQARGSMDRINDTYDAQIYAGTQGVLSGPNGRYIALNSTTTQFYGDLLLSLNRDFGDFRLNAVLGSSIVDMQTKGFSADSYNGSLYVANVFTLQNMSQGSQYNTLPNNHVQIQAVFGNATLSWKDLVFLDLTSRSDWPSTLSFTPTKSYFYPSVGLSFIMSDILHLPEPISYAKLRGSYSSVGNSVPAYVTNPLSRLGTVGGTFDFNTVEPNPDLKPERTKSFELGTELRFLQNRLSVDVTYYKTNTVNQYFQIAIPPGTGYSLRNINAGEIQNSGVEALVNYNVIKSGNFQWNTGVNYSYNKNTVKSLAPDMDQFILTDANSNSYSSVIKVGGSYGDIYGTVLQRDEQNRVIIGADGTPKVDPVLQFIGNPNPKWQLGWSNGFSFKNFNLNVLVDGKFGGKVLSITQAMMDQYGVSKESGDARANGGVNINGVQDDAAKTPVTSVDAKKWYTTIGGRAGVAGEYVYSGDVIRMREVSLGYALPSSLLEHSFVKGLKLSLIGRNLFYFSKKAPYDPEVTMSTGNGLSGVDVFSLPATRSLGVNLNVNF</sequence>
<evidence type="ECO:0000256" key="1">
    <source>
        <dbReference type="ARBA" id="ARBA00004571"/>
    </source>
</evidence>
<evidence type="ECO:0000256" key="9">
    <source>
        <dbReference type="RuleBase" id="RU003357"/>
    </source>
</evidence>
<dbReference type="RefSeq" id="WP_149839333.1">
    <property type="nucleotide sequence ID" value="NZ_VUOC01000003.1"/>
</dbReference>
<keyword evidence="10" id="KW-0732">Signal</keyword>
<dbReference type="AlphaFoldDB" id="A0A5B2VUA0"/>
<evidence type="ECO:0000259" key="11">
    <source>
        <dbReference type="Pfam" id="PF00593"/>
    </source>
</evidence>